<dbReference type="Proteomes" id="UP000440578">
    <property type="component" value="Unassembled WGS sequence"/>
</dbReference>
<evidence type="ECO:0000313" key="3">
    <source>
        <dbReference type="EMBL" id="KAF0303353.1"/>
    </source>
</evidence>
<dbReference type="EMBL" id="VIIS01000951">
    <property type="protein sequence ID" value="KAF0303353.1"/>
    <property type="molecule type" value="Genomic_DNA"/>
</dbReference>
<evidence type="ECO:0000256" key="1">
    <source>
        <dbReference type="SAM" id="SignalP"/>
    </source>
</evidence>
<feature type="chain" id="PRO_5025541996" description="C-type lectin domain-containing protein" evidence="1">
    <location>
        <begin position="24"/>
        <end position="174"/>
    </location>
</feature>
<name>A0A6A4WBI8_AMPAM</name>
<keyword evidence="4" id="KW-1185">Reference proteome</keyword>
<feature type="domain" description="C-type lectin" evidence="2">
    <location>
        <begin position="37"/>
        <end position="128"/>
    </location>
</feature>
<evidence type="ECO:0000259" key="2">
    <source>
        <dbReference type="PROSITE" id="PS50041"/>
    </source>
</evidence>
<dbReference type="AlphaFoldDB" id="A0A6A4WBI8"/>
<reference evidence="3 4" key="1">
    <citation type="submission" date="2019-07" db="EMBL/GenBank/DDBJ databases">
        <title>Draft genome assembly of a fouling barnacle, Amphibalanus amphitrite (Darwin, 1854): The first reference genome for Thecostraca.</title>
        <authorList>
            <person name="Kim W."/>
        </authorList>
    </citation>
    <scope>NUCLEOTIDE SEQUENCE [LARGE SCALE GENOMIC DNA]</scope>
    <source>
        <strain evidence="3">SNU_AA5</strain>
        <tissue evidence="3">Soma without cirri and trophi</tissue>
    </source>
</reference>
<dbReference type="CDD" id="cd00037">
    <property type="entry name" value="CLECT"/>
    <property type="match status" value="1"/>
</dbReference>
<organism evidence="3 4">
    <name type="scientific">Amphibalanus amphitrite</name>
    <name type="common">Striped barnacle</name>
    <name type="synonym">Balanus amphitrite</name>
    <dbReference type="NCBI Taxonomy" id="1232801"/>
    <lineage>
        <taxon>Eukaryota</taxon>
        <taxon>Metazoa</taxon>
        <taxon>Ecdysozoa</taxon>
        <taxon>Arthropoda</taxon>
        <taxon>Crustacea</taxon>
        <taxon>Multicrustacea</taxon>
        <taxon>Cirripedia</taxon>
        <taxon>Thoracica</taxon>
        <taxon>Thoracicalcarea</taxon>
        <taxon>Balanomorpha</taxon>
        <taxon>Balanoidea</taxon>
        <taxon>Balanidae</taxon>
        <taxon>Amphibalaninae</taxon>
        <taxon>Amphibalanus</taxon>
    </lineage>
</organism>
<keyword evidence="1" id="KW-0732">Signal</keyword>
<proteinExistence type="predicted"/>
<dbReference type="OrthoDB" id="441660at2759"/>
<protein>
    <recommendedName>
        <fullName evidence="2">C-type lectin domain-containing protein</fullName>
    </recommendedName>
</protein>
<sequence>MTCIGWRGAAAALLLLTGPLARAVPPPCPNTSWVESPAGDCFLPLHLQSPVTADQALALCTDAAPGSYLPETLDPETNFIVQMVAEQDVGVSRWVWLGLRRPSEWDDFAWPSGAPLVFEYWASGSPSDWPDNLRLHVQRRHLGQRQLPLRRPLRHLSDQGTVMPLGLHDYTEVT</sequence>
<accession>A0A6A4WBI8</accession>
<comment type="caution">
    <text evidence="3">The sequence shown here is derived from an EMBL/GenBank/DDBJ whole genome shotgun (WGS) entry which is preliminary data.</text>
</comment>
<evidence type="ECO:0000313" key="4">
    <source>
        <dbReference type="Proteomes" id="UP000440578"/>
    </source>
</evidence>
<dbReference type="InterPro" id="IPR016187">
    <property type="entry name" value="CTDL_fold"/>
</dbReference>
<dbReference type="SUPFAM" id="SSF56436">
    <property type="entry name" value="C-type lectin-like"/>
    <property type="match status" value="1"/>
</dbReference>
<dbReference type="Gene3D" id="3.10.100.10">
    <property type="entry name" value="Mannose-Binding Protein A, subunit A"/>
    <property type="match status" value="1"/>
</dbReference>
<dbReference type="PROSITE" id="PS50041">
    <property type="entry name" value="C_TYPE_LECTIN_2"/>
    <property type="match status" value="1"/>
</dbReference>
<dbReference type="InterPro" id="IPR001304">
    <property type="entry name" value="C-type_lectin-like"/>
</dbReference>
<gene>
    <name evidence="3" type="ORF">FJT64_024660</name>
</gene>
<dbReference type="InterPro" id="IPR016186">
    <property type="entry name" value="C-type_lectin-like/link_sf"/>
</dbReference>
<feature type="signal peptide" evidence="1">
    <location>
        <begin position="1"/>
        <end position="23"/>
    </location>
</feature>